<dbReference type="Proteomes" id="UP000067476">
    <property type="component" value="Chromosome"/>
</dbReference>
<dbReference type="EMBL" id="CP012357">
    <property type="protein sequence ID" value="AKX34327.1"/>
    <property type="molecule type" value="Genomic_DNA"/>
</dbReference>
<dbReference type="RefSeq" id="WP_075058419.1">
    <property type="nucleotide sequence ID" value="NZ_CP012357.1"/>
</dbReference>
<proteinExistence type="predicted"/>
<evidence type="ECO:0008006" key="3">
    <source>
        <dbReference type="Google" id="ProtNLM"/>
    </source>
</evidence>
<dbReference type="NCBIfam" id="NF045726">
    <property type="entry name" value="XXplasma_LP"/>
    <property type="match status" value="1"/>
</dbReference>
<dbReference type="OrthoDB" id="391208at2"/>
<keyword evidence="2" id="KW-1185">Reference proteome</keyword>
<protein>
    <recommendedName>
        <fullName evidence="3">Lipoprotein</fullName>
    </recommendedName>
</protein>
<sequence>MKKLLSIFAATGLVTTTGATVVSCGNKDEEVENMTLAEGKNDSDVVNYLADKSKTQISKNANNENSNDWKPLQIEDNKLSVDYENFNTNEWYDTEYFKIGTISGSLVLIEDGTNTNYFGSMRDYFNEIKTLENSFDNVEGKDNVMTVKLYYFTVKGLKGNSIFDLRVISVEGTYDFNEEKYITGPIVKNEFLKRIKIS</sequence>
<reference evidence="1 2" key="1">
    <citation type="journal article" date="2015" name="Genome Announc.">
        <title>Complete Genome Sequence of Spiroplasma litorale TN-1T (DSM 21781), a Bacterium Isolated from a Green-Eyed Horsefly (Tabanus nigrovittatus).</title>
        <authorList>
            <person name="Lo W.S."/>
            <person name="Lai Y.C."/>
            <person name="Lien Y.W."/>
            <person name="Wang T.H."/>
            <person name="Kuo C.H."/>
        </authorList>
    </citation>
    <scope>NUCLEOTIDE SEQUENCE [LARGE SCALE GENOMIC DNA]</scope>
    <source>
        <strain evidence="1 2">TN-1</strain>
    </source>
</reference>
<evidence type="ECO:0000313" key="2">
    <source>
        <dbReference type="Proteomes" id="UP000067476"/>
    </source>
</evidence>
<dbReference type="PROSITE" id="PS51257">
    <property type="entry name" value="PROKAR_LIPOPROTEIN"/>
    <property type="match status" value="1"/>
</dbReference>
<dbReference type="KEGG" id="sll:SLITO_v1c07000"/>
<organism evidence="1 2">
    <name type="scientific">Spiroplasma litorale</name>
    <dbReference type="NCBI Taxonomy" id="216942"/>
    <lineage>
        <taxon>Bacteria</taxon>
        <taxon>Bacillati</taxon>
        <taxon>Mycoplasmatota</taxon>
        <taxon>Mollicutes</taxon>
        <taxon>Entomoplasmatales</taxon>
        <taxon>Spiroplasmataceae</taxon>
        <taxon>Spiroplasma</taxon>
    </lineage>
</organism>
<dbReference type="PATRIC" id="fig|216942.3.peg.710"/>
<accession>A0A0K1W2M0</accession>
<dbReference type="AlphaFoldDB" id="A0A0K1W2M0"/>
<name>A0A0K1W2M0_9MOLU</name>
<dbReference type="InterPro" id="IPR054816">
    <property type="entry name" value="Lipoprotein_mollicutes-type_CS"/>
</dbReference>
<dbReference type="STRING" id="216942.SLITO_v1c07000"/>
<evidence type="ECO:0000313" key="1">
    <source>
        <dbReference type="EMBL" id="AKX34327.1"/>
    </source>
</evidence>
<dbReference type="NCBIfam" id="NF038029">
    <property type="entry name" value="LP_plasma"/>
    <property type="match status" value="1"/>
</dbReference>
<gene>
    <name evidence="1" type="ORF">SLITO_v1c07000</name>
</gene>